<evidence type="ECO:0000313" key="3">
    <source>
        <dbReference type="Proteomes" id="UP000184073"/>
    </source>
</evidence>
<evidence type="ECO:0000313" key="2">
    <source>
        <dbReference type="EMBL" id="OJI95989.1"/>
    </source>
</evidence>
<gene>
    <name evidence="2" type="ORF">ASPVEDRAFT_181200</name>
</gene>
<dbReference type="Proteomes" id="UP000184073">
    <property type="component" value="Unassembled WGS sequence"/>
</dbReference>
<dbReference type="GeneID" id="63724382"/>
<dbReference type="Pfam" id="PF04031">
    <property type="entry name" value="Las1"/>
    <property type="match status" value="1"/>
</dbReference>
<dbReference type="GO" id="GO:0000460">
    <property type="term" value="P:maturation of 5.8S rRNA"/>
    <property type="evidence" value="ECO:0007669"/>
    <property type="project" value="TreeGrafter"/>
</dbReference>
<reference evidence="3" key="1">
    <citation type="journal article" date="2017" name="Genome Biol.">
        <title>Comparative genomics reveals high biological diversity and specific adaptations in the industrially and medically important fungal genus Aspergillus.</title>
        <authorList>
            <person name="de Vries R.P."/>
            <person name="Riley R."/>
            <person name="Wiebenga A."/>
            <person name="Aguilar-Osorio G."/>
            <person name="Amillis S."/>
            <person name="Uchima C.A."/>
            <person name="Anderluh G."/>
            <person name="Asadollahi M."/>
            <person name="Askin M."/>
            <person name="Barry K."/>
            <person name="Battaglia E."/>
            <person name="Bayram O."/>
            <person name="Benocci T."/>
            <person name="Braus-Stromeyer S.A."/>
            <person name="Caldana C."/>
            <person name="Canovas D."/>
            <person name="Cerqueira G.C."/>
            <person name="Chen F."/>
            <person name="Chen W."/>
            <person name="Choi C."/>
            <person name="Clum A."/>
            <person name="Dos Santos R.A."/>
            <person name="Damasio A.R."/>
            <person name="Diallinas G."/>
            <person name="Emri T."/>
            <person name="Fekete E."/>
            <person name="Flipphi M."/>
            <person name="Freyberg S."/>
            <person name="Gallo A."/>
            <person name="Gournas C."/>
            <person name="Habgood R."/>
            <person name="Hainaut M."/>
            <person name="Harispe M.L."/>
            <person name="Henrissat B."/>
            <person name="Hilden K.S."/>
            <person name="Hope R."/>
            <person name="Hossain A."/>
            <person name="Karabika E."/>
            <person name="Karaffa L."/>
            <person name="Karanyi Z."/>
            <person name="Krasevec N."/>
            <person name="Kuo A."/>
            <person name="Kusch H."/>
            <person name="LaButti K."/>
            <person name="Lagendijk E.L."/>
            <person name="Lapidus A."/>
            <person name="Levasseur A."/>
            <person name="Lindquist E."/>
            <person name="Lipzen A."/>
            <person name="Logrieco A.F."/>
            <person name="MacCabe A."/>
            <person name="Maekelae M.R."/>
            <person name="Malavazi I."/>
            <person name="Melin P."/>
            <person name="Meyer V."/>
            <person name="Mielnichuk N."/>
            <person name="Miskei M."/>
            <person name="Molnar A.P."/>
            <person name="Mule G."/>
            <person name="Ngan C.Y."/>
            <person name="Orejas M."/>
            <person name="Orosz E."/>
            <person name="Ouedraogo J.P."/>
            <person name="Overkamp K.M."/>
            <person name="Park H.-S."/>
            <person name="Perrone G."/>
            <person name="Piumi F."/>
            <person name="Punt P.J."/>
            <person name="Ram A.F."/>
            <person name="Ramon A."/>
            <person name="Rauscher S."/>
            <person name="Record E."/>
            <person name="Riano-Pachon D.M."/>
            <person name="Robert V."/>
            <person name="Roehrig J."/>
            <person name="Ruller R."/>
            <person name="Salamov A."/>
            <person name="Salih N.S."/>
            <person name="Samson R.A."/>
            <person name="Sandor E."/>
            <person name="Sanguinetti M."/>
            <person name="Schuetze T."/>
            <person name="Sepcic K."/>
            <person name="Shelest E."/>
            <person name="Sherlock G."/>
            <person name="Sophianopoulou V."/>
            <person name="Squina F.M."/>
            <person name="Sun H."/>
            <person name="Susca A."/>
            <person name="Todd R.B."/>
            <person name="Tsang A."/>
            <person name="Unkles S.E."/>
            <person name="van de Wiele N."/>
            <person name="van Rossen-Uffink D."/>
            <person name="Oliveira J.V."/>
            <person name="Vesth T.C."/>
            <person name="Visser J."/>
            <person name="Yu J.-H."/>
            <person name="Zhou M."/>
            <person name="Andersen M.R."/>
            <person name="Archer D.B."/>
            <person name="Baker S.E."/>
            <person name="Benoit I."/>
            <person name="Brakhage A.A."/>
            <person name="Braus G.H."/>
            <person name="Fischer R."/>
            <person name="Frisvad J.C."/>
            <person name="Goldman G.H."/>
            <person name="Houbraken J."/>
            <person name="Oakley B."/>
            <person name="Pocsi I."/>
            <person name="Scazzocchio C."/>
            <person name="Seiboth B."/>
            <person name="vanKuyk P.A."/>
            <person name="Wortman J."/>
            <person name="Dyer P.S."/>
            <person name="Grigoriev I.V."/>
        </authorList>
    </citation>
    <scope>NUCLEOTIDE SEQUENCE [LARGE SCALE GENOMIC DNA]</scope>
    <source>
        <strain evidence="3">CBS 583.65</strain>
    </source>
</reference>
<dbReference type="RefSeq" id="XP_040661752.1">
    <property type="nucleotide sequence ID" value="XM_040808871.1"/>
</dbReference>
<dbReference type="AlphaFoldDB" id="A0A1L9P369"/>
<evidence type="ECO:0000256" key="1">
    <source>
        <dbReference type="SAM" id="MobiDB-lite"/>
    </source>
</evidence>
<accession>A0A1L9P369</accession>
<feature type="region of interest" description="Disordered" evidence="1">
    <location>
        <begin position="356"/>
        <end position="380"/>
    </location>
</feature>
<proteinExistence type="predicted"/>
<organism evidence="2 3">
    <name type="scientific">Aspergillus versicolor CBS 583.65</name>
    <dbReference type="NCBI Taxonomy" id="1036611"/>
    <lineage>
        <taxon>Eukaryota</taxon>
        <taxon>Fungi</taxon>
        <taxon>Dikarya</taxon>
        <taxon>Ascomycota</taxon>
        <taxon>Pezizomycotina</taxon>
        <taxon>Eurotiomycetes</taxon>
        <taxon>Eurotiomycetidae</taxon>
        <taxon>Eurotiales</taxon>
        <taxon>Aspergillaceae</taxon>
        <taxon>Aspergillus</taxon>
        <taxon>Aspergillus subgen. Nidulantes</taxon>
    </lineage>
</organism>
<name>A0A1L9P369_ASPVE</name>
<dbReference type="PANTHER" id="PTHR15002">
    <property type="entry name" value="RIBOSOMAL BIOGENESIS PROTEIN LAS1L"/>
    <property type="match status" value="1"/>
</dbReference>
<dbReference type="OrthoDB" id="515692at2759"/>
<evidence type="ECO:0008006" key="4">
    <source>
        <dbReference type="Google" id="ProtNLM"/>
    </source>
</evidence>
<dbReference type="GO" id="GO:0004519">
    <property type="term" value="F:endonuclease activity"/>
    <property type="evidence" value="ECO:0007669"/>
    <property type="project" value="InterPro"/>
</dbReference>
<dbReference type="GO" id="GO:0000470">
    <property type="term" value="P:maturation of LSU-rRNA"/>
    <property type="evidence" value="ECO:0007669"/>
    <property type="project" value="TreeGrafter"/>
</dbReference>
<keyword evidence="3" id="KW-1185">Reference proteome</keyword>
<dbReference type="InterPro" id="IPR007174">
    <property type="entry name" value="Las1"/>
</dbReference>
<dbReference type="GO" id="GO:0090730">
    <property type="term" value="C:Las1 complex"/>
    <property type="evidence" value="ECO:0007669"/>
    <property type="project" value="InterPro"/>
</dbReference>
<dbReference type="STRING" id="1036611.A0A1L9P369"/>
<dbReference type="EMBL" id="KV878125">
    <property type="protein sequence ID" value="OJI95989.1"/>
    <property type="molecule type" value="Genomic_DNA"/>
</dbReference>
<sequence length="406" mass="44569">MSKVIFTPWKTHSDLLAVRSQFYPTPEYSGPDMRSKACATVSAWKLRGNLPHAVEATALLTDAILHDNASKNSIFSIRATYAAAFCRFVTGLVDNKLHGAKKSMFSRALDLGLPASFVELRHEATHRELPSLTVLRDSTGRSLEWLWGFYWRGVGADSFSGVSGGGELEELVRGVLGQVGALVDATADGKGVGSADGLSRKKRRVQMDLASVAARIVGILKETRGAENVVAMVMLREGWLVPTERRLGDSLMETISKWDPLLQMITEGYPSFLVALTEAMADELAFISTSSSSTSTKSDPYSEGVYTWLDHVLRSTRWELHRRYISVSYVLAVCEESSNHWTTLLKKSIGKEAESNSLPTVSQQLGSQHQSSGGSRLPDADDDMTTLNKFGWDMADTWDSRPLGVV</sequence>
<dbReference type="GO" id="GO:0030687">
    <property type="term" value="C:preribosome, large subunit precursor"/>
    <property type="evidence" value="ECO:0007669"/>
    <property type="project" value="TreeGrafter"/>
</dbReference>
<protein>
    <recommendedName>
        <fullName evidence="4">Las1-domain-containing protein</fullName>
    </recommendedName>
</protein>
<dbReference type="VEuPathDB" id="FungiDB:ASPVEDRAFT_181200"/>
<feature type="compositionally biased region" description="Low complexity" evidence="1">
    <location>
        <begin position="362"/>
        <end position="375"/>
    </location>
</feature>
<dbReference type="PANTHER" id="PTHR15002:SF0">
    <property type="entry name" value="RIBOSOMAL BIOGENESIS PROTEIN LAS1L"/>
    <property type="match status" value="1"/>
</dbReference>